<evidence type="ECO:0000313" key="10">
    <source>
        <dbReference type="EMBL" id="ROT66067.1"/>
    </source>
</evidence>
<dbReference type="SUPFAM" id="SSF56672">
    <property type="entry name" value="DNA/RNA polymerases"/>
    <property type="match status" value="1"/>
</dbReference>
<sequence length="779" mass="85245">MSTEDISEVPVSNEGVVFLQATSETKDGKADHVKSPARSLVPPIAYPWHFSPSPDFTPTPARTAWPVAQNQRPPLPPSGPGGATVGMSPSAFESWAMPPLAASYVRLLCSGEVQQRIDAHVNRQEFRLLSTTAAVNTVRSVVIGPRCVVGAWSDFFTYSQAPSDTICAYVSKCRAMAGECKFQCPKCRCSLDEYMVGKKVVMGLSDRSMKAEVLRCIPRHESVNNIIRTCEVIESAEKAAGRSAVGNVASVLATQDPVMKSPSPSPDPTHIEVAASGASRRPNDQQSSRYTGARRGRKHCRGCGDSDCRGDRQCRAFGVVCRSCGLKGHFWRQCPTLTPKGSAVTSSAVTVGSVDTLASLPVIVVCGNLRTRCSTMAVADTGAQVSMAGRTLLNNLGILQHQLQPAPVTVNHVAGGGVHLLGILICQLVVGPVTTNERTFFANGVERLYLSLGALAPIMEPFRELLKKPVAKSVYWDEQLQAIFSSAKDTIGQPAAAGLRYYDVSRPTAAFTDYSRQGIGFLVRQQYCQCISQKSPLCCTGEWKLVLCGSRHLMAAEKNYSTLEGEALAIAWCLFLLGCRNLTFITDHKPLTRIFGDKELKDINNPHILNLKERTLMYSFRIKYLKGKTNCAADALSRYPVLLGHPEESDEADDELVCATIVAAASEAVEGDGGRVVDIQQVEEEAAKDEEYWLLHECVSNEGWTDRKDMELLALRPYFRMRRHLSCQGNLILYTNDEKQPRLVIPMALRRTVLTNLHAGHQGRDYAPQSMPVSLLAWH</sequence>
<reference evidence="10 11" key="2">
    <citation type="submission" date="2019-01" db="EMBL/GenBank/DDBJ databases">
        <title>The decoding of complex shrimp genome reveals the adaptation for benthos swimmer, frequently molting mechanism and breeding impact on genome.</title>
        <authorList>
            <person name="Sun Y."/>
            <person name="Gao Y."/>
            <person name="Yu Y."/>
        </authorList>
    </citation>
    <scope>NUCLEOTIDE SEQUENCE [LARGE SCALE GENOMIC DNA]</scope>
    <source>
        <tissue evidence="10">Muscle</tissue>
    </source>
</reference>
<keyword evidence="2" id="KW-0548">Nucleotidyltransferase</keyword>
<organism evidence="10 11">
    <name type="scientific">Penaeus vannamei</name>
    <name type="common">Whiteleg shrimp</name>
    <name type="synonym">Litopenaeus vannamei</name>
    <dbReference type="NCBI Taxonomy" id="6689"/>
    <lineage>
        <taxon>Eukaryota</taxon>
        <taxon>Metazoa</taxon>
        <taxon>Ecdysozoa</taxon>
        <taxon>Arthropoda</taxon>
        <taxon>Crustacea</taxon>
        <taxon>Multicrustacea</taxon>
        <taxon>Malacostraca</taxon>
        <taxon>Eumalacostraca</taxon>
        <taxon>Eucarida</taxon>
        <taxon>Decapoda</taxon>
        <taxon>Dendrobranchiata</taxon>
        <taxon>Penaeoidea</taxon>
        <taxon>Penaeidae</taxon>
        <taxon>Penaeus</taxon>
    </lineage>
</organism>
<evidence type="ECO:0000256" key="5">
    <source>
        <dbReference type="ARBA" id="ARBA00022801"/>
    </source>
</evidence>
<comment type="caution">
    <text evidence="10">The sequence shown here is derived from an EMBL/GenBank/DDBJ whole genome shotgun (WGS) entry which is preliminary data.</text>
</comment>
<dbReference type="InterPro" id="IPR041373">
    <property type="entry name" value="RT_RNaseH"/>
</dbReference>
<keyword evidence="1" id="KW-0808">Transferase</keyword>
<dbReference type="InterPro" id="IPR043502">
    <property type="entry name" value="DNA/RNA_pol_sf"/>
</dbReference>
<dbReference type="Proteomes" id="UP000283509">
    <property type="component" value="Unassembled WGS sequence"/>
</dbReference>
<evidence type="ECO:0000256" key="3">
    <source>
        <dbReference type="ARBA" id="ARBA00022722"/>
    </source>
</evidence>
<evidence type="ECO:0000259" key="9">
    <source>
        <dbReference type="PROSITE" id="PS50158"/>
    </source>
</evidence>
<evidence type="ECO:0000256" key="2">
    <source>
        <dbReference type="ARBA" id="ARBA00022695"/>
    </source>
</evidence>
<proteinExistence type="predicted"/>
<protein>
    <recommendedName>
        <fullName evidence="9">CCHC-type domain-containing protein</fullName>
    </recommendedName>
</protein>
<evidence type="ECO:0000256" key="1">
    <source>
        <dbReference type="ARBA" id="ARBA00022679"/>
    </source>
</evidence>
<dbReference type="EMBL" id="QCYY01002995">
    <property type="protein sequence ID" value="ROT66067.1"/>
    <property type="molecule type" value="Genomic_DNA"/>
</dbReference>
<dbReference type="PANTHER" id="PTHR37984:SF9">
    <property type="entry name" value="INTEGRASE CATALYTIC DOMAIN-CONTAINING PROTEIN"/>
    <property type="match status" value="1"/>
</dbReference>
<keyword evidence="5" id="KW-0378">Hydrolase</keyword>
<keyword evidence="6" id="KW-0695">RNA-directed DNA polymerase</keyword>
<feature type="domain" description="CCHC-type" evidence="9">
    <location>
        <begin position="321"/>
        <end position="335"/>
    </location>
</feature>
<dbReference type="InterPro" id="IPR001878">
    <property type="entry name" value="Znf_CCHC"/>
</dbReference>
<keyword evidence="4" id="KW-0255">Endonuclease</keyword>
<keyword evidence="11" id="KW-1185">Reference proteome</keyword>
<dbReference type="GO" id="GO:0003964">
    <property type="term" value="F:RNA-directed DNA polymerase activity"/>
    <property type="evidence" value="ECO:0007669"/>
    <property type="project" value="UniProtKB-KW"/>
</dbReference>
<reference evidence="10 11" key="1">
    <citation type="submission" date="2018-04" db="EMBL/GenBank/DDBJ databases">
        <authorList>
            <person name="Zhang X."/>
            <person name="Yuan J."/>
            <person name="Li F."/>
            <person name="Xiang J."/>
        </authorList>
    </citation>
    <scope>NUCLEOTIDE SEQUENCE [LARGE SCALE GENOMIC DNA]</scope>
    <source>
        <tissue evidence="10">Muscle</tissue>
    </source>
</reference>
<accession>A0A423SPD7</accession>
<dbReference type="Pfam" id="PF17917">
    <property type="entry name" value="RT_RNaseH"/>
    <property type="match status" value="1"/>
</dbReference>
<dbReference type="GO" id="GO:0016787">
    <property type="term" value="F:hydrolase activity"/>
    <property type="evidence" value="ECO:0007669"/>
    <property type="project" value="UniProtKB-KW"/>
</dbReference>
<keyword evidence="7" id="KW-0863">Zinc-finger</keyword>
<dbReference type="CDD" id="cd09274">
    <property type="entry name" value="RNase_HI_RT_Ty3"/>
    <property type="match status" value="1"/>
</dbReference>
<evidence type="ECO:0000256" key="4">
    <source>
        <dbReference type="ARBA" id="ARBA00022759"/>
    </source>
</evidence>
<dbReference type="PROSITE" id="PS50158">
    <property type="entry name" value="ZF_CCHC"/>
    <property type="match status" value="1"/>
</dbReference>
<evidence type="ECO:0000256" key="8">
    <source>
        <dbReference type="SAM" id="MobiDB-lite"/>
    </source>
</evidence>
<dbReference type="GO" id="GO:0003676">
    <property type="term" value="F:nucleic acid binding"/>
    <property type="evidence" value="ECO:0007669"/>
    <property type="project" value="InterPro"/>
</dbReference>
<gene>
    <name evidence="10" type="ORF">C7M84_015933</name>
</gene>
<dbReference type="GO" id="GO:0004519">
    <property type="term" value="F:endonuclease activity"/>
    <property type="evidence" value="ECO:0007669"/>
    <property type="project" value="UniProtKB-KW"/>
</dbReference>
<evidence type="ECO:0000313" key="11">
    <source>
        <dbReference type="Proteomes" id="UP000283509"/>
    </source>
</evidence>
<evidence type="ECO:0000256" key="7">
    <source>
        <dbReference type="PROSITE-ProRule" id="PRU00047"/>
    </source>
</evidence>
<dbReference type="AlphaFoldDB" id="A0A423SPD7"/>
<dbReference type="PANTHER" id="PTHR37984">
    <property type="entry name" value="PROTEIN CBG26694"/>
    <property type="match status" value="1"/>
</dbReference>
<dbReference type="OrthoDB" id="10393353at2759"/>
<feature type="compositionally biased region" description="Basic residues" evidence="8">
    <location>
        <begin position="292"/>
        <end position="301"/>
    </location>
</feature>
<keyword evidence="3" id="KW-0540">Nuclease</keyword>
<dbReference type="InterPro" id="IPR050951">
    <property type="entry name" value="Retrovirus_Pol_polyprotein"/>
</dbReference>
<keyword evidence="7" id="KW-0862">Zinc</keyword>
<name>A0A423SPD7_PENVA</name>
<evidence type="ECO:0000256" key="6">
    <source>
        <dbReference type="ARBA" id="ARBA00022918"/>
    </source>
</evidence>
<feature type="region of interest" description="Disordered" evidence="8">
    <location>
        <begin position="256"/>
        <end position="301"/>
    </location>
</feature>
<keyword evidence="7" id="KW-0479">Metal-binding</keyword>
<dbReference type="GO" id="GO:0008270">
    <property type="term" value="F:zinc ion binding"/>
    <property type="evidence" value="ECO:0007669"/>
    <property type="project" value="UniProtKB-KW"/>
</dbReference>